<feature type="region of interest" description="Disordered" evidence="1">
    <location>
        <begin position="1"/>
        <end position="50"/>
    </location>
</feature>
<evidence type="ECO:0000313" key="3">
    <source>
        <dbReference type="Proteomes" id="UP001153321"/>
    </source>
</evidence>
<dbReference type="Proteomes" id="UP001153321">
    <property type="component" value="Chromosome 23"/>
</dbReference>
<gene>
    <name evidence="2" type="ORF">SPLIT_LOCUS6822</name>
</gene>
<evidence type="ECO:0000313" key="2">
    <source>
        <dbReference type="EMBL" id="CAH1641466.1"/>
    </source>
</evidence>
<organism evidence="2 3">
    <name type="scientific">Spodoptera littoralis</name>
    <name type="common">Egyptian cotton leafworm</name>
    <dbReference type="NCBI Taxonomy" id="7109"/>
    <lineage>
        <taxon>Eukaryota</taxon>
        <taxon>Metazoa</taxon>
        <taxon>Ecdysozoa</taxon>
        <taxon>Arthropoda</taxon>
        <taxon>Hexapoda</taxon>
        <taxon>Insecta</taxon>
        <taxon>Pterygota</taxon>
        <taxon>Neoptera</taxon>
        <taxon>Endopterygota</taxon>
        <taxon>Lepidoptera</taxon>
        <taxon>Glossata</taxon>
        <taxon>Ditrysia</taxon>
        <taxon>Noctuoidea</taxon>
        <taxon>Noctuidae</taxon>
        <taxon>Amphipyrinae</taxon>
        <taxon>Spodoptera</taxon>
    </lineage>
</organism>
<dbReference type="AlphaFoldDB" id="A0A9P0I8S5"/>
<accession>A0A9P0I8S5</accession>
<keyword evidence="3" id="KW-1185">Reference proteome</keyword>
<evidence type="ECO:0000256" key="1">
    <source>
        <dbReference type="SAM" id="MobiDB-lite"/>
    </source>
</evidence>
<sequence>MLRHEWAGSTGVIPRPHRNMTKHNESVVSRRMSEVTGAPITLPFPNIPNS</sequence>
<protein>
    <submittedName>
        <fullName evidence="2">Uncharacterized protein</fullName>
    </submittedName>
</protein>
<name>A0A9P0I8S5_SPOLI</name>
<reference evidence="2" key="1">
    <citation type="submission" date="2022-02" db="EMBL/GenBank/DDBJ databases">
        <authorList>
            <person name="King R."/>
        </authorList>
    </citation>
    <scope>NUCLEOTIDE SEQUENCE</scope>
</reference>
<proteinExistence type="predicted"/>
<dbReference type="EMBL" id="LR824554">
    <property type="protein sequence ID" value="CAH1641466.1"/>
    <property type="molecule type" value="Genomic_DNA"/>
</dbReference>